<accession>A0AA38R8R8</accession>
<protein>
    <submittedName>
        <fullName evidence="2">Uncharacterized protein</fullName>
    </submittedName>
</protein>
<dbReference type="AlphaFoldDB" id="A0AA38R8R8"/>
<evidence type="ECO:0000313" key="2">
    <source>
        <dbReference type="EMBL" id="KAJ9139049.1"/>
    </source>
</evidence>
<comment type="caution">
    <text evidence="2">The sequence shown here is derived from an EMBL/GenBank/DDBJ whole genome shotgun (WGS) entry which is preliminary data.</text>
</comment>
<organism evidence="2 3">
    <name type="scientific">Coniochaeta hoffmannii</name>
    <dbReference type="NCBI Taxonomy" id="91930"/>
    <lineage>
        <taxon>Eukaryota</taxon>
        <taxon>Fungi</taxon>
        <taxon>Dikarya</taxon>
        <taxon>Ascomycota</taxon>
        <taxon>Pezizomycotina</taxon>
        <taxon>Sordariomycetes</taxon>
        <taxon>Sordariomycetidae</taxon>
        <taxon>Coniochaetales</taxon>
        <taxon>Coniochaetaceae</taxon>
        <taxon>Coniochaeta</taxon>
    </lineage>
</organism>
<dbReference type="EMBL" id="JANBVN010000135">
    <property type="protein sequence ID" value="KAJ9139049.1"/>
    <property type="molecule type" value="Genomic_DNA"/>
</dbReference>
<dbReference type="Proteomes" id="UP001174691">
    <property type="component" value="Unassembled WGS sequence"/>
</dbReference>
<gene>
    <name evidence="2" type="ORF">NKR19_g7573</name>
</gene>
<feature type="region of interest" description="Disordered" evidence="1">
    <location>
        <begin position="62"/>
        <end position="82"/>
    </location>
</feature>
<evidence type="ECO:0000313" key="3">
    <source>
        <dbReference type="Proteomes" id="UP001174691"/>
    </source>
</evidence>
<proteinExistence type="predicted"/>
<reference evidence="2" key="1">
    <citation type="submission" date="2022-07" db="EMBL/GenBank/DDBJ databases">
        <title>Fungi with potential for degradation of polypropylene.</title>
        <authorList>
            <person name="Gostincar C."/>
        </authorList>
    </citation>
    <scope>NUCLEOTIDE SEQUENCE</scope>
    <source>
        <strain evidence="2">EXF-13287</strain>
    </source>
</reference>
<evidence type="ECO:0000256" key="1">
    <source>
        <dbReference type="SAM" id="MobiDB-lite"/>
    </source>
</evidence>
<keyword evidence="3" id="KW-1185">Reference proteome</keyword>
<name>A0AA38R8R8_9PEZI</name>
<sequence length="82" mass="8948">MSASGEDKKRETAIAITDDDDRPYVEPYVQKPAFKVGQRVYLLGRGPYLVAMVSNGRYVLSEENGDPVGNGAEFGPDQLQAV</sequence>